<dbReference type="Proteomes" id="UP000265663">
    <property type="component" value="Unassembled WGS sequence"/>
</dbReference>
<feature type="domain" description="MYND-type" evidence="5">
    <location>
        <begin position="200"/>
        <end position="242"/>
    </location>
</feature>
<gene>
    <name evidence="6" type="ORF">GMOD_00000684</name>
</gene>
<evidence type="ECO:0000313" key="7">
    <source>
        <dbReference type="Proteomes" id="UP000265663"/>
    </source>
</evidence>
<protein>
    <submittedName>
        <fullName evidence="6">MYND finger</fullName>
    </submittedName>
</protein>
<dbReference type="AlphaFoldDB" id="A0A3M7M7W7"/>
<dbReference type="InterPro" id="IPR002893">
    <property type="entry name" value="Znf_MYND"/>
</dbReference>
<dbReference type="PROSITE" id="PS50865">
    <property type="entry name" value="ZF_MYND_2"/>
    <property type="match status" value="1"/>
</dbReference>
<dbReference type="PROSITE" id="PS01360">
    <property type="entry name" value="ZF_MYND_1"/>
    <property type="match status" value="1"/>
</dbReference>
<evidence type="ECO:0000313" key="6">
    <source>
        <dbReference type="EMBL" id="RMZ70575.1"/>
    </source>
</evidence>
<evidence type="ECO:0000256" key="4">
    <source>
        <dbReference type="PROSITE-ProRule" id="PRU00134"/>
    </source>
</evidence>
<dbReference type="GO" id="GO:0008270">
    <property type="term" value="F:zinc ion binding"/>
    <property type="evidence" value="ECO:0007669"/>
    <property type="project" value="UniProtKB-KW"/>
</dbReference>
<keyword evidence="2 4" id="KW-0863">Zinc-finger</keyword>
<dbReference type="EMBL" id="KE747824">
    <property type="protein sequence ID" value="RMZ70575.1"/>
    <property type="molecule type" value="Genomic_DNA"/>
</dbReference>
<accession>A0A3M7M7W7</accession>
<evidence type="ECO:0000259" key="5">
    <source>
        <dbReference type="PROSITE" id="PS50865"/>
    </source>
</evidence>
<organism evidence="6 7">
    <name type="scientific">Pyrenophora seminiperda CCB06</name>
    <dbReference type="NCBI Taxonomy" id="1302712"/>
    <lineage>
        <taxon>Eukaryota</taxon>
        <taxon>Fungi</taxon>
        <taxon>Dikarya</taxon>
        <taxon>Ascomycota</taxon>
        <taxon>Pezizomycotina</taxon>
        <taxon>Dothideomycetes</taxon>
        <taxon>Pleosporomycetidae</taxon>
        <taxon>Pleosporales</taxon>
        <taxon>Pleosporineae</taxon>
        <taxon>Pleosporaceae</taxon>
        <taxon>Pyrenophora</taxon>
    </lineage>
</organism>
<dbReference type="SUPFAM" id="SSF144232">
    <property type="entry name" value="HIT/MYND zinc finger-like"/>
    <property type="match status" value="1"/>
</dbReference>
<evidence type="ECO:0000256" key="2">
    <source>
        <dbReference type="ARBA" id="ARBA00022771"/>
    </source>
</evidence>
<keyword evidence="3" id="KW-0862">Zinc</keyword>
<dbReference type="OrthoDB" id="341421at2759"/>
<reference evidence="6 7" key="1">
    <citation type="journal article" date="2014" name="PLoS ONE">
        <title>De novo Genome Assembly of the Fungal Plant Pathogen Pyrenophora semeniperda.</title>
        <authorList>
            <person name="Soliai M.M."/>
            <person name="Meyer S.E."/>
            <person name="Udall J.A."/>
            <person name="Elzinga D.E."/>
            <person name="Hermansen R.A."/>
            <person name="Bodily P.M."/>
            <person name="Hart A.A."/>
            <person name="Coleman C.E."/>
        </authorList>
    </citation>
    <scope>NUCLEOTIDE SEQUENCE [LARGE SCALE GENOMIC DNA]</scope>
    <source>
        <strain evidence="6 7">CCB06</strain>
        <tissue evidence="6">Mycelium</tissue>
    </source>
</reference>
<name>A0A3M7M7W7_9PLEO</name>
<dbReference type="Pfam" id="PF01753">
    <property type="entry name" value="zf-MYND"/>
    <property type="match status" value="1"/>
</dbReference>
<evidence type="ECO:0000256" key="3">
    <source>
        <dbReference type="ARBA" id="ARBA00022833"/>
    </source>
</evidence>
<evidence type="ECO:0000256" key="1">
    <source>
        <dbReference type="ARBA" id="ARBA00022723"/>
    </source>
</evidence>
<sequence>MLQEATRDIAKAEGKSEKDVDGIYYSIYRPVCSDPELVRKLLDDGLLVGLIAEKEAKMLGALTGSEEEKFEHLMEDPCYVYVLLGACAMTLGCRLPDAYVAMLKKVYTEGGLMPDAQKQMRGALFGPDGYVNGVPYDFESKSLIESANSKPAAKSSSNGAGFEPMNVMSPGGMFNTGMTDSSTSTIIKELRDQRNNPDACGNCGAKHNSEGQALLTCSKCKKRDYCSVQCQKKAWKVHKKVCEEAKAFL</sequence>
<keyword evidence="7" id="KW-1185">Reference proteome</keyword>
<dbReference type="Gene3D" id="6.10.140.2220">
    <property type="match status" value="1"/>
</dbReference>
<keyword evidence="1" id="KW-0479">Metal-binding</keyword>
<proteinExistence type="predicted"/>